<dbReference type="OrthoDB" id="444255at2759"/>
<dbReference type="InterPro" id="IPR007074">
    <property type="entry name" value="LicD/FKTN/FKRP_NTP_transf"/>
</dbReference>
<evidence type="ECO:0000259" key="2">
    <source>
        <dbReference type="Pfam" id="PF04991"/>
    </source>
</evidence>
<accession>A0A1X0P932</accession>
<feature type="domain" description="LicD/FKTN/FKRP nucleotidyltransferase" evidence="2">
    <location>
        <begin position="227"/>
        <end position="273"/>
    </location>
</feature>
<protein>
    <recommendedName>
        <fullName evidence="2">LicD/FKTN/FKRP nucleotidyltransferase domain-containing protein</fullName>
    </recommendedName>
</protein>
<dbReference type="AlphaFoldDB" id="A0A1X0P932"/>
<feature type="compositionally biased region" description="Basic and acidic residues" evidence="1">
    <location>
        <begin position="75"/>
        <end position="92"/>
    </location>
</feature>
<dbReference type="GO" id="GO:0009100">
    <property type="term" value="P:glycoprotein metabolic process"/>
    <property type="evidence" value="ECO:0007669"/>
    <property type="project" value="UniProtKB-ARBA"/>
</dbReference>
<dbReference type="PANTHER" id="PTHR13627:SF31">
    <property type="entry name" value="RIBITOL 5-PHOSPHATE TRANSFERASE FKRP"/>
    <property type="match status" value="1"/>
</dbReference>
<dbReference type="Pfam" id="PF04991">
    <property type="entry name" value="LicD"/>
    <property type="match status" value="1"/>
</dbReference>
<dbReference type="GeneID" id="39981394"/>
<keyword evidence="4" id="KW-1185">Reference proteome</keyword>
<dbReference type="InterPro" id="IPR052613">
    <property type="entry name" value="LicD_transferase"/>
</dbReference>
<sequence length="379" mass="43515">MAKSTRFTKILLVLLLICFTMAMIPLLSLGFIKSKSPSTMPSLFSTSSMQTLPGDVNIRNEENNSGLKKIPHSNKVKEDPDGLHNSVEDMDRNNNNNNNNNGNEENADETLIPLTDIPKSPYYSFDPHIMSPSFLRNLQNSSKRIIKKWTRAHFDRYDSADISDCDIITPECSLHKYLLKYTAEENEKESEEEKEEVEDPNRLPYRKCCVEHKALRDTTIWVVNQLKAAGIIYFLSTGTALGALRHAGVIIPWDTDVDIAIYPKDRVKVEKIFRGNKKHFFRKDPHGKPMFWVYHSKDGYPVGGPHVEIFYDPVYTQFPHLLLPLQECLFYNESMMCPNVKQFEEWFPSGWKVYGGGHYNGPKSCTVRLNGKTIAKRRC</sequence>
<dbReference type="VEuPathDB" id="TriTrypDB:TM35_000022960"/>
<gene>
    <name evidence="3" type="ORF">TM35_000022960</name>
</gene>
<proteinExistence type="predicted"/>
<reference evidence="3 4" key="1">
    <citation type="submission" date="2017-03" db="EMBL/GenBank/DDBJ databases">
        <title>An alternative strategy for trypanosome survival in the mammalian bloodstream revealed through genome and transcriptome analysis of the ubiquitous bovine parasite Trypanosoma (Megatrypanum) theileri.</title>
        <authorList>
            <person name="Kelly S."/>
            <person name="Ivens A."/>
            <person name="Mott A."/>
            <person name="O'Neill E."/>
            <person name="Emms D."/>
            <person name="Macleod O."/>
            <person name="Voorheis P."/>
            <person name="Matthews J."/>
            <person name="Matthews K."/>
            <person name="Carrington M."/>
        </authorList>
    </citation>
    <scope>NUCLEOTIDE SEQUENCE [LARGE SCALE GENOMIC DNA]</scope>
    <source>
        <strain evidence="3">Edinburgh</strain>
    </source>
</reference>
<evidence type="ECO:0000256" key="1">
    <source>
        <dbReference type="SAM" id="MobiDB-lite"/>
    </source>
</evidence>
<evidence type="ECO:0000313" key="3">
    <source>
        <dbReference type="EMBL" id="ORC92970.1"/>
    </source>
</evidence>
<dbReference type="Proteomes" id="UP000192257">
    <property type="component" value="Unassembled WGS sequence"/>
</dbReference>
<feature type="compositionally biased region" description="Low complexity" evidence="1">
    <location>
        <begin position="93"/>
        <end position="104"/>
    </location>
</feature>
<comment type="caution">
    <text evidence="3">The sequence shown here is derived from an EMBL/GenBank/DDBJ whole genome shotgun (WGS) entry which is preliminary data.</text>
</comment>
<dbReference type="STRING" id="67003.A0A1X0P932"/>
<evidence type="ECO:0000313" key="4">
    <source>
        <dbReference type="Proteomes" id="UP000192257"/>
    </source>
</evidence>
<dbReference type="EMBL" id="NBCO01000002">
    <property type="protein sequence ID" value="ORC92970.1"/>
    <property type="molecule type" value="Genomic_DNA"/>
</dbReference>
<dbReference type="RefSeq" id="XP_028887036.1">
    <property type="nucleotide sequence ID" value="XM_029021614.1"/>
</dbReference>
<dbReference type="PANTHER" id="PTHR13627">
    <property type="entry name" value="FUKUTIN RELATED PROTEIN"/>
    <property type="match status" value="1"/>
</dbReference>
<organism evidence="3 4">
    <name type="scientific">Trypanosoma theileri</name>
    <dbReference type="NCBI Taxonomy" id="67003"/>
    <lineage>
        <taxon>Eukaryota</taxon>
        <taxon>Discoba</taxon>
        <taxon>Euglenozoa</taxon>
        <taxon>Kinetoplastea</taxon>
        <taxon>Metakinetoplastina</taxon>
        <taxon>Trypanosomatida</taxon>
        <taxon>Trypanosomatidae</taxon>
        <taxon>Trypanosoma</taxon>
    </lineage>
</organism>
<name>A0A1X0P932_9TRYP</name>
<feature type="region of interest" description="Disordered" evidence="1">
    <location>
        <begin position="42"/>
        <end position="107"/>
    </location>
</feature>
<feature type="compositionally biased region" description="Polar residues" evidence="1">
    <location>
        <begin position="42"/>
        <end position="51"/>
    </location>
</feature>